<accession>A0A2K1ZTF4</accession>
<feature type="region of interest" description="Disordered" evidence="1">
    <location>
        <begin position="122"/>
        <end position="146"/>
    </location>
</feature>
<sequence>MKKTSFDQSSEPESPRTKSGPGIERKSIVSKTGKMGPICKARKKTAEVIELVEEEEIDLDEQFGKERCSDDQCMWLTSDSSSPAYFFEEYRLSSSLHVSVDEWMISWLSTLANSNVHLDKASSISDKSRELNPDQEDASSERTEPDFEMILQEDLKEEKRLSLVSKSCRRKIEFSVSSSESSSSNFEHCCGNLTSSDDSAAPPSSTTFDSPSCSSRTSDLDGMSFSVSLLSLDGDDSKWTSDTELESDILRSSFPSPSCWRSWSSEAFSSSSNVSTPGKFQDGHLHRDLSLENSSSEAEVLKDFNTDGPLFWPFDKKLDWNSEEDWKCFAMSPRKDKLSISPQRISSKSVEMKFHDSRVDSKMVCRRRLVFSSGSAASNIMEKKQRRDNNSSTKKMNSMPSRLKKSVKDGRIPTPKVDSGNTNLSQDDFASNRKLPIEILLGLDEFDGHEGVDSEFNEGVFSLDDSL</sequence>
<feature type="compositionally biased region" description="Polar residues" evidence="1">
    <location>
        <begin position="1"/>
        <end position="12"/>
    </location>
</feature>
<feature type="region of interest" description="Disordered" evidence="1">
    <location>
        <begin position="378"/>
        <end position="428"/>
    </location>
</feature>
<keyword evidence="3" id="KW-1185">Reference proteome</keyword>
<evidence type="ECO:0000256" key="1">
    <source>
        <dbReference type="SAM" id="MobiDB-lite"/>
    </source>
</evidence>
<evidence type="ECO:0000313" key="3">
    <source>
        <dbReference type="Proteomes" id="UP000006729"/>
    </source>
</evidence>
<feature type="compositionally biased region" description="Polar residues" evidence="1">
    <location>
        <begin position="419"/>
        <end position="428"/>
    </location>
</feature>
<name>A0A2K1ZTF4_POPTR</name>
<feature type="region of interest" description="Disordered" evidence="1">
    <location>
        <begin position="195"/>
        <end position="219"/>
    </location>
</feature>
<organism evidence="2 3">
    <name type="scientific">Populus trichocarpa</name>
    <name type="common">Western balsam poplar</name>
    <name type="synonym">Populus balsamifera subsp. trichocarpa</name>
    <dbReference type="NCBI Taxonomy" id="3694"/>
    <lineage>
        <taxon>Eukaryota</taxon>
        <taxon>Viridiplantae</taxon>
        <taxon>Streptophyta</taxon>
        <taxon>Embryophyta</taxon>
        <taxon>Tracheophyta</taxon>
        <taxon>Spermatophyta</taxon>
        <taxon>Magnoliopsida</taxon>
        <taxon>eudicotyledons</taxon>
        <taxon>Gunneridae</taxon>
        <taxon>Pentapetalae</taxon>
        <taxon>rosids</taxon>
        <taxon>fabids</taxon>
        <taxon>Malpighiales</taxon>
        <taxon>Salicaceae</taxon>
        <taxon>Saliceae</taxon>
        <taxon>Populus</taxon>
    </lineage>
</organism>
<dbReference type="EMBL" id="CM009296">
    <property type="protein sequence ID" value="PNT28567.1"/>
    <property type="molecule type" value="Genomic_DNA"/>
</dbReference>
<gene>
    <name evidence="2" type="ORF">POPTR_007G127200</name>
</gene>
<dbReference type="AlphaFoldDB" id="A0A2K1ZTF4"/>
<feature type="compositionally biased region" description="Low complexity" evidence="1">
    <location>
        <begin position="195"/>
        <end position="215"/>
    </location>
</feature>
<dbReference type="OrthoDB" id="773993at2759"/>
<proteinExistence type="predicted"/>
<reference evidence="2 3" key="1">
    <citation type="journal article" date="2006" name="Science">
        <title>The genome of black cottonwood, Populus trichocarpa (Torr. &amp; Gray).</title>
        <authorList>
            <person name="Tuskan G.A."/>
            <person name="Difazio S."/>
            <person name="Jansson S."/>
            <person name="Bohlmann J."/>
            <person name="Grigoriev I."/>
            <person name="Hellsten U."/>
            <person name="Putnam N."/>
            <person name="Ralph S."/>
            <person name="Rombauts S."/>
            <person name="Salamov A."/>
            <person name="Schein J."/>
            <person name="Sterck L."/>
            <person name="Aerts A."/>
            <person name="Bhalerao R.R."/>
            <person name="Bhalerao R.P."/>
            <person name="Blaudez D."/>
            <person name="Boerjan W."/>
            <person name="Brun A."/>
            <person name="Brunner A."/>
            <person name="Busov V."/>
            <person name="Campbell M."/>
            <person name="Carlson J."/>
            <person name="Chalot M."/>
            <person name="Chapman J."/>
            <person name="Chen G.L."/>
            <person name="Cooper D."/>
            <person name="Coutinho P.M."/>
            <person name="Couturier J."/>
            <person name="Covert S."/>
            <person name="Cronk Q."/>
            <person name="Cunningham R."/>
            <person name="Davis J."/>
            <person name="Degroeve S."/>
            <person name="Dejardin A."/>
            <person name="Depamphilis C."/>
            <person name="Detter J."/>
            <person name="Dirks B."/>
            <person name="Dubchak I."/>
            <person name="Duplessis S."/>
            <person name="Ehlting J."/>
            <person name="Ellis B."/>
            <person name="Gendler K."/>
            <person name="Goodstein D."/>
            <person name="Gribskov M."/>
            <person name="Grimwood J."/>
            <person name="Groover A."/>
            <person name="Gunter L."/>
            <person name="Hamberger B."/>
            <person name="Heinze B."/>
            <person name="Helariutta Y."/>
            <person name="Henrissat B."/>
            <person name="Holligan D."/>
            <person name="Holt R."/>
            <person name="Huang W."/>
            <person name="Islam-Faridi N."/>
            <person name="Jones S."/>
            <person name="Jones-Rhoades M."/>
            <person name="Jorgensen R."/>
            <person name="Joshi C."/>
            <person name="Kangasjarvi J."/>
            <person name="Karlsson J."/>
            <person name="Kelleher C."/>
            <person name="Kirkpatrick R."/>
            <person name="Kirst M."/>
            <person name="Kohler A."/>
            <person name="Kalluri U."/>
            <person name="Larimer F."/>
            <person name="Leebens-Mack J."/>
            <person name="Leple J.C."/>
            <person name="Locascio P."/>
            <person name="Lou Y."/>
            <person name="Lucas S."/>
            <person name="Martin F."/>
            <person name="Montanini B."/>
            <person name="Napoli C."/>
            <person name="Nelson D.R."/>
            <person name="Nelson C."/>
            <person name="Nieminen K."/>
            <person name="Nilsson O."/>
            <person name="Pereda V."/>
            <person name="Peter G."/>
            <person name="Philippe R."/>
            <person name="Pilate G."/>
            <person name="Poliakov A."/>
            <person name="Razumovskaya J."/>
            <person name="Richardson P."/>
            <person name="Rinaldi C."/>
            <person name="Ritland K."/>
            <person name="Rouze P."/>
            <person name="Ryaboy D."/>
            <person name="Schmutz J."/>
            <person name="Schrader J."/>
            <person name="Segerman B."/>
            <person name="Shin H."/>
            <person name="Siddiqui A."/>
            <person name="Sterky F."/>
            <person name="Terry A."/>
            <person name="Tsai C.J."/>
            <person name="Uberbacher E."/>
            <person name="Unneberg P."/>
            <person name="Vahala J."/>
            <person name="Wall K."/>
            <person name="Wessler S."/>
            <person name="Yang G."/>
            <person name="Yin T."/>
            <person name="Douglas C."/>
            <person name="Marra M."/>
            <person name="Sandberg G."/>
            <person name="Van de Peer Y."/>
            <person name="Rokhsar D."/>
        </authorList>
    </citation>
    <scope>NUCLEOTIDE SEQUENCE [LARGE SCALE GENOMIC DNA]</scope>
    <source>
        <strain evidence="3">cv. Nisqually</strain>
    </source>
</reference>
<evidence type="ECO:0000313" key="2">
    <source>
        <dbReference type="EMBL" id="PNT28567.1"/>
    </source>
</evidence>
<dbReference type="Proteomes" id="UP000006729">
    <property type="component" value="Chromosome 7"/>
</dbReference>
<feature type="region of interest" description="Disordered" evidence="1">
    <location>
        <begin position="1"/>
        <end position="31"/>
    </location>
</feature>
<protein>
    <submittedName>
        <fullName evidence="2">Uncharacterized protein</fullName>
    </submittedName>
</protein>
<dbReference type="PANTHER" id="PTHR36707">
    <property type="entry name" value="T20M3.17 PROTEIN"/>
    <property type="match status" value="1"/>
</dbReference>
<feature type="compositionally biased region" description="Polar residues" evidence="1">
    <location>
        <begin position="390"/>
        <end position="400"/>
    </location>
</feature>
<dbReference type="InParanoid" id="A0A2K1ZTF4"/>
<dbReference type="PANTHER" id="PTHR36707:SF1">
    <property type="entry name" value="T20M3.17 PROTEIN"/>
    <property type="match status" value="1"/>
</dbReference>